<dbReference type="PANTHER" id="PTHR43310:SF2">
    <property type="entry name" value="SLC26A_SULP TRANSPORTER DOMAIN-CONTAINING PROTEIN"/>
    <property type="match status" value="1"/>
</dbReference>
<feature type="compositionally biased region" description="Low complexity" evidence="5">
    <location>
        <begin position="138"/>
        <end position="151"/>
    </location>
</feature>
<keyword evidence="9" id="KW-1185">Reference proteome</keyword>
<evidence type="ECO:0000256" key="4">
    <source>
        <dbReference type="ARBA" id="ARBA00023136"/>
    </source>
</evidence>
<evidence type="ECO:0000313" key="9">
    <source>
        <dbReference type="Proteomes" id="UP000008141"/>
    </source>
</evidence>
<dbReference type="AlphaFoldDB" id="E1Z4N8"/>
<feature type="compositionally biased region" description="Gly residues" evidence="5">
    <location>
        <begin position="1"/>
        <end position="12"/>
    </location>
</feature>
<evidence type="ECO:0000256" key="1">
    <source>
        <dbReference type="ARBA" id="ARBA00004141"/>
    </source>
</evidence>
<reference evidence="8 9" key="1">
    <citation type="journal article" date="2010" name="Plant Cell">
        <title>The Chlorella variabilis NC64A genome reveals adaptation to photosymbiosis, coevolution with viruses, and cryptic sex.</title>
        <authorList>
            <person name="Blanc G."/>
            <person name="Duncan G."/>
            <person name="Agarkova I."/>
            <person name="Borodovsky M."/>
            <person name="Gurnon J."/>
            <person name="Kuo A."/>
            <person name="Lindquist E."/>
            <person name="Lucas S."/>
            <person name="Pangilinan J."/>
            <person name="Polle J."/>
            <person name="Salamov A."/>
            <person name="Terry A."/>
            <person name="Yamada T."/>
            <person name="Dunigan D.D."/>
            <person name="Grigoriev I.V."/>
            <person name="Claverie J.M."/>
            <person name="Van Etten J.L."/>
        </authorList>
    </citation>
    <scope>NUCLEOTIDE SEQUENCE [LARGE SCALE GENOMIC DNA]</scope>
    <source>
        <strain evidence="8 9">NC64A</strain>
    </source>
</reference>
<feature type="transmembrane region" description="Helical" evidence="6">
    <location>
        <begin position="638"/>
        <end position="656"/>
    </location>
</feature>
<evidence type="ECO:0000259" key="7">
    <source>
        <dbReference type="PROSITE" id="PS50801"/>
    </source>
</evidence>
<feature type="region of interest" description="Disordered" evidence="5">
    <location>
        <begin position="838"/>
        <end position="858"/>
    </location>
</feature>
<feature type="region of interest" description="Disordered" evidence="5">
    <location>
        <begin position="1"/>
        <end position="29"/>
    </location>
</feature>
<evidence type="ECO:0000256" key="2">
    <source>
        <dbReference type="ARBA" id="ARBA00022692"/>
    </source>
</evidence>
<evidence type="ECO:0000313" key="8">
    <source>
        <dbReference type="EMBL" id="EFN59381.1"/>
    </source>
</evidence>
<evidence type="ECO:0000256" key="5">
    <source>
        <dbReference type="SAM" id="MobiDB-lite"/>
    </source>
</evidence>
<dbReference type="STRING" id="554065.E1Z4N8"/>
<dbReference type="eggNOG" id="KOG0236">
    <property type="taxonomic scope" value="Eukaryota"/>
</dbReference>
<organism evidence="9">
    <name type="scientific">Chlorella variabilis</name>
    <name type="common">Green alga</name>
    <dbReference type="NCBI Taxonomy" id="554065"/>
    <lineage>
        <taxon>Eukaryota</taxon>
        <taxon>Viridiplantae</taxon>
        <taxon>Chlorophyta</taxon>
        <taxon>core chlorophytes</taxon>
        <taxon>Trebouxiophyceae</taxon>
        <taxon>Chlorellales</taxon>
        <taxon>Chlorellaceae</taxon>
        <taxon>Chlorella clade</taxon>
        <taxon>Chlorella</taxon>
    </lineage>
</organism>
<keyword evidence="3 6" id="KW-1133">Transmembrane helix</keyword>
<feature type="compositionally biased region" description="Pro residues" evidence="5">
    <location>
        <begin position="109"/>
        <end position="119"/>
    </location>
</feature>
<feature type="transmembrane region" description="Helical" evidence="6">
    <location>
        <begin position="360"/>
        <end position="381"/>
    </location>
</feature>
<dbReference type="PANTHER" id="PTHR43310">
    <property type="entry name" value="SULFATE TRANSPORTER YBAR-RELATED"/>
    <property type="match status" value="1"/>
</dbReference>
<accession>E1Z4N8</accession>
<feature type="transmembrane region" description="Helical" evidence="6">
    <location>
        <begin position="459"/>
        <end position="479"/>
    </location>
</feature>
<feature type="compositionally biased region" description="Low complexity" evidence="5">
    <location>
        <begin position="13"/>
        <end position="26"/>
    </location>
</feature>
<dbReference type="PROSITE" id="PS50801">
    <property type="entry name" value="STAS"/>
    <property type="match status" value="1"/>
</dbReference>
<dbReference type="GO" id="GO:0016020">
    <property type="term" value="C:membrane"/>
    <property type="evidence" value="ECO:0007669"/>
    <property type="project" value="UniProtKB-SubCell"/>
</dbReference>
<feature type="transmembrane region" description="Helical" evidence="6">
    <location>
        <begin position="335"/>
        <end position="354"/>
    </location>
</feature>
<dbReference type="GeneID" id="17358570"/>
<feature type="transmembrane region" description="Helical" evidence="6">
    <location>
        <begin position="267"/>
        <end position="285"/>
    </location>
</feature>
<evidence type="ECO:0000256" key="6">
    <source>
        <dbReference type="SAM" id="Phobius"/>
    </source>
</evidence>
<sequence>MQPDGGRGGGGRPPAAAPTAIPGARAAAEDPRWAVLVTSASMGDTTSVDLGESLQEGLFATSMRRGATDHGYGSLGHGHGAWLSSSPHPSATRGGGMAAGAPHHRAPTSPYPTSLPPPTLRRQVSFGSGVLSPRGQSDAPPAQPAVADGAAAADAGVDLESAGSGMGLLSPRTSLDQRRPQRWHLQTTAPASVATESVAADLQEPLLSGDFADRAVSGTAAAAAAFAAVVEGSKGGDTGAAGAPAGAVVVARDVAGAERGETELSRALVFGVINSVATIPSLVAYAQVVFKDGIYTPYLDQLCKFFFLSSAVHQTVFCLLSTLPFSVGQVQDVGLIFLSAMATSIAGACLAAGLDAAVALGTSLLTMSVATFFTGAMAMLVARFKLAQLVQYLPLPVIGGYLSFVGYFCIASGIGLGTSQDIGSLWVNLLNADALTKLVPTVLSCLAMIATLEHFSHPLALPGVLVATNLAFHAVRLALGVSMEQAMDAHWVIRPAEGTQRFWELWGLFNIRGWSLSGIYFPALADQWLKMLGLALVVIFGSAMDIAAIQQDTPKKIDFNRELVTVAVSKMATGAAGCGYTGSYIFSQTIFTMRAGVYNRWNGWVVALSEYTMFALPFPEYCLLISTFMAIMQWGLEGGILAGIVLATLYFALAYAKSQVAAMQVVDAARSSVVRTVEQQAALEMLSGRLATVSLNGFVFFGSANTIGQRLQEKAERLGGGVDGLPAAAEGQEGVEEALVNSLRTVGEEYVGIKHTQAVAALAAAPAYLVLDFQAVRGLDATGARTMGMVDLVQHGVVLVVTGADHHGIRPLLLAHGLPLPPQPLYWPLELEQPTTADVEASLRGSQAGSPRARTPTRSPLASLAQEHAWEEGLGLAAFEDSVQASCLEYCEDQLLEVAVRYGLCQPPSALLPLEDMLRSHLQKLQTAS</sequence>
<feature type="domain" description="STAS" evidence="7">
    <location>
        <begin position="693"/>
        <end position="787"/>
    </location>
</feature>
<dbReference type="InterPro" id="IPR036513">
    <property type="entry name" value="STAS_dom_sf"/>
</dbReference>
<dbReference type="EMBL" id="GL433836">
    <property type="protein sequence ID" value="EFN59381.1"/>
    <property type="molecule type" value="Genomic_DNA"/>
</dbReference>
<dbReference type="KEGG" id="cvr:CHLNCDRAFT_137858"/>
<evidence type="ECO:0000256" key="3">
    <source>
        <dbReference type="ARBA" id="ARBA00022989"/>
    </source>
</evidence>
<dbReference type="RefSeq" id="XP_005851483.1">
    <property type="nucleotide sequence ID" value="XM_005851421.1"/>
</dbReference>
<dbReference type="InParanoid" id="E1Z4N8"/>
<keyword evidence="2 6" id="KW-0812">Transmembrane</keyword>
<feature type="transmembrane region" description="Helical" evidence="6">
    <location>
        <begin position="305"/>
        <end position="323"/>
    </location>
</feature>
<keyword evidence="4 6" id="KW-0472">Membrane</keyword>
<feature type="transmembrane region" description="Helical" evidence="6">
    <location>
        <begin position="531"/>
        <end position="550"/>
    </location>
</feature>
<dbReference type="Gene3D" id="3.30.750.24">
    <property type="entry name" value="STAS domain"/>
    <property type="match status" value="1"/>
</dbReference>
<dbReference type="InterPro" id="IPR052706">
    <property type="entry name" value="Membrane-Transporter-like"/>
</dbReference>
<feature type="transmembrane region" description="Helical" evidence="6">
    <location>
        <begin position="393"/>
        <end position="414"/>
    </location>
</feature>
<proteinExistence type="predicted"/>
<feature type="region of interest" description="Disordered" evidence="5">
    <location>
        <begin position="80"/>
        <end position="151"/>
    </location>
</feature>
<name>E1Z4N8_CHLVA</name>
<comment type="subcellular location">
    <subcellularLocation>
        <location evidence="1">Membrane</location>
        <topology evidence="1">Multi-pass membrane protein</topology>
    </subcellularLocation>
</comment>
<dbReference type="Pfam" id="PF00916">
    <property type="entry name" value="Sulfate_transp"/>
    <property type="match status" value="1"/>
</dbReference>
<gene>
    <name evidence="8" type="ORF">CHLNCDRAFT_137858</name>
</gene>
<protein>
    <recommendedName>
        <fullName evidence="7">STAS domain-containing protein</fullName>
    </recommendedName>
</protein>
<dbReference type="InterPro" id="IPR011547">
    <property type="entry name" value="SLC26A/SulP_dom"/>
</dbReference>
<feature type="transmembrane region" description="Helical" evidence="6">
    <location>
        <begin position="571"/>
        <end position="591"/>
    </location>
</feature>
<dbReference type="Proteomes" id="UP000008141">
    <property type="component" value="Unassembled WGS sequence"/>
</dbReference>
<dbReference type="InterPro" id="IPR002645">
    <property type="entry name" value="STAS_dom"/>
</dbReference>
<dbReference type="OrthoDB" id="409725at2759"/>